<accession>A0A084SZS3</accession>
<dbReference type="Proteomes" id="UP000028547">
    <property type="component" value="Unassembled WGS sequence"/>
</dbReference>
<proteinExistence type="predicted"/>
<organism evidence="2 3">
    <name type="scientific">Archangium violaceum Cb vi76</name>
    <dbReference type="NCBI Taxonomy" id="1406225"/>
    <lineage>
        <taxon>Bacteria</taxon>
        <taxon>Pseudomonadati</taxon>
        <taxon>Myxococcota</taxon>
        <taxon>Myxococcia</taxon>
        <taxon>Myxococcales</taxon>
        <taxon>Cystobacterineae</taxon>
        <taxon>Archangiaceae</taxon>
        <taxon>Archangium</taxon>
    </lineage>
</organism>
<evidence type="ECO:0000313" key="2">
    <source>
        <dbReference type="EMBL" id="KFA93958.1"/>
    </source>
</evidence>
<feature type="region of interest" description="Disordered" evidence="1">
    <location>
        <begin position="1"/>
        <end position="22"/>
    </location>
</feature>
<protein>
    <submittedName>
        <fullName evidence="2">Uncharacterized protein</fullName>
    </submittedName>
</protein>
<name>A0A084SZS3_9BACT</name>
<comment type="caution">
    <text evidence="2">The sequence shown here is derived from an EMBL/GenBank/DDBJ whole genome shotgun (WGS) entry which is preliminary data.</text>
</comment>
<gene>
    <name evidence="2" type="ORF">Q664_05835</name>
</gene>
<dbReference type="EMBL" id="JPMI01000031">
    <property type="protein sequence ID" value="KFA93958.1"/>
    <property type="molecule type" value="Genomic_DNA"/>
</dbReference>
<evidence type="ECO:0000313" key="3">
    <source>
        <dbReference type="Proteomes" id="UP000028547"/>
    </source>
</evidence>
<dbReference type="AlphaFoldDB" id="A0A084SZS3"/>
<dbReference type="RefSeq" id="WP_043390684.1">
    <property type="nucleotide sequence ID" value="NZ_JPMI01000031.1"/>
</dbReference>
<evidence type="ECO:0000256" key="1">
    <source>
        <dbReference type="SAM" id="MobiDB-lite"/>
    </source>
</evidence>
<sequence>MGTPPRAPAANTRRPERADPGAPLFRKLFSASEDKARSLAIALHHLLSHLGPEDVRGLDEALRQVSFYETDYPDDLARARVRARLRSWLDASFRSFSASPSAAQVRALREAVRTARNLDPELARQLDHQLRAYEP</sequence>
<reference evidence="2 3" key="1">
    <citation type="submission" date="2014-07" db="EMBL/GenBank/DDBJ databases">
        <title>Draft Genome Sequence of Gephyronic Acid Producer, Cystobacter violaceus Strain Cb vi76.</title>
        <authorList>
            <person name="Stevens D.C."/>
            <person name="Young J."/>
            <person name="Carmichael R."/>
            <person name="Tan J."/>
            <person name="Taylor R.E."/>
        </authorList>
    </citation>
    <scope>NUCLEOTIDE SEQUENCE [LARGE SCALE GENOMIC DNA]</scope>
    <source>
        <strain evidence="2 3">Cb vi76</strain>
    </source>
</reference>